<keyword evidence="3" id="KW-1185">Reference proteome</keyword>
<reference evidence="2 3" key="1">
    <citation type="submission" date="2020-04" db="EMBL/GenBank/DDBJ databases">
        <authorList>
            <person name="Laetsch R D."/>
            <person name="Stevens L."/>
            <person name="Kumar S."/>
            <person name="Blaxter L. M."/>
        </authorList>
    </citation>
    <scope>NUCLEOTIDE SEQUENCE [LARGE SCALE GENOMIC DNA]</scope>
</reference>
<organism evidence="2 3">
    <name type="scientific">Caenorhabditis bovis</name>
    <dbReference type="NCBI Taxonomy" id="2654633"/>
    <lineage>
        <taxon>Eukaryota</taxon>
        <taxon>Metazoa</taxon>
        <taxon>Ecdysozoa</taxon>
        <taxon>Nematoda</taxon>
        <taxon>Chromadorea</taxon>
        <taxon>Rhabditida</taxon>
        <taxon>Rhabditina</taxon>
        <taxon>Rhabditomorpha</taxon>
        <taxon>Rhabditoidea</taxon>
        <taxon>Rhabditidae</taxon>
        <taxon>Peloderinae</taxon>
        <taxon>Caenorhabditis</taxon>
    </lineage>
</organism>
<evidence type="ECO:0000256" key="1">
    <source>
        <dbReference type="SAM" id="MobiDB-lite"/>
    </source>
</evidence>
<dbReference type="PANTHER" id="PTHR36649">
    <property type="entry name" value="UBIQUITIN-LIKE DOMAIN-CONTAINING PROTEIN"/>
    <property type="match status" value="1"/>
</dbReference>
<dbReference type="OrthoDB" id="428577at2759"/>
<dbReference type="Proteomes" id="UP000494206">
    <property type="component" value="Unassembled WGS sequence"/>
</dbReference>
<accession>A0A8S1F2J9</accession>
<dbReference type="PANTHER" id="PTHR36649:SF28">
    <property type="entry name" value="UBIQUITIN-LIKE DOMAIN-CONTAINING PROTEIN"/>
    <property type="match status" value="1"/>
</dbReference>
<evidence type="ECO:0000313" key="2">
    <source>
        <dbReference type="EMBL" id="CAB3406486.1"/>
    </source>
</evidence>
<evidence type="ECO:0000313" key="3">
    <source>
        <dbReference type="Proteomes" id="UP000494206"/>
    </source>
</evidence>
<sequence>MNEHQSDASESISSEENIDLDNVSSDEASRLDNGNPLGEKVRATNLQLLMDITEKQIKQLDELLNTAQFDDDILNPTRFMNFRRRRDRGKQFYRGHMRYIRPCGSERHAIRLEGRYRDGDEWLKMNGNRDEWPVAYIGTKLTSRLADCAEFNDNEIVFCTPDPQIALKYSEVKCVYVIAII</sequence>
<protein>
    <submittedName>
        <fullName evidence="2">Uncharacterized protein</fullName>
    </submittedName>
</protein>
<proteinExistence type="predicted"/>
<gene>
    <name evidence="2" type="ORF">CBOVIS_LOCUS8558</name>
</gene>
<comment type="caution">
    <text evidence="2">The sequence shown here is derived from an EMBL/GenBank/DDBJ whole genome shotgun (WGS) entry which is preliminary data.</text>
</comment>
<dbReference type="EMBL" id="CADEPM010000005">
    <property type="protein sequence ID" value="CAB3406486.1"/>
    <property type="molecule type" value="Genomic_DNA"/>
</dbReference>
<feature type="region of interest" description="Disordered" evidence="1">
    <location>
        <begin position="1"/>
        <end position="37"/>
    </location>
</feature>
<name>A0A8S1F2J9_9PELO</name>
<dbReference type="AlphaFoldDB" id="A0A8S1F2J9"/>